<organism evidence="1">
    <name type="scientific">gut metagenome</name>
    <dbReference type="NCBI Taxonomy" id="749906"/>
    <lineage>
        <taxon>unclassified sequences</taxon>
        <taxon>metagenomes</taxon>
        <taxon>organismal metagenomes</taxon>
    </lineage>
</organism>
<dbReference type="EMBL" id="AMCI01008417">
    <property type="protein sequence ID" value="EJW91070.1"/>
    <property type="molecule type" value="Genomic_DNA"/>
</dbReference>
<protein>
    <submittedName>
        <fullName evidence="1">Uncharacterized protein</fullName>
    </submittedName>
</protein>
<proteinExistence type="predicted"/>
<gene>
    <name evidence="1" type="ORF">EVA_20825</name>
</gene>
<evidence type="ECO:0000313" key="1">
    <source>
        <dbReference type="EMBL" id="EJW91070.1"/>
    </source>
</evidence>
<reference evidence="1" key="1">
    <citation type="journal article" date="2012" name="PLoS ONE">
        <title>Gene sets for utilization of primary and secondary nutrition supplies in the distal gut of endangered iberian lynx.</title>
        <authorList>
            <person name="Alcaide M."/>
            <person name="Messina E."/>
            <person name="Richter M."/>
            <person name="Bargiela R."/>
            <person name="Peplies J."/>
            <person name="Huws S.A."/>
            <person name="Newbold C.J."/>
            <person name="Golyshin P.N."/>
            <person name="Simon M.A."/>
            <person name="Lopez G."/>
            <person name="Yakimov M.M."/>
            <person name="Ferrer M."/>
        </authorList>
    </citation>
    <scope>NUCLEOTIDE SEQUENCE</scope>
</reference>
<dbReference type="AlphaFoldDB" id="J9BU61"/>
<name>J9BU61_9ZZZZ</name>
<accession>J9BU61</accession>
<sequence length="48" mass="5712">MPYFRERPNSCIRFKGEDLIMYKKAGLPKRGRKFKNRNMNDNSSSTEV</sequence>
<comment type="caution">
    <text evidence="1">The sequence shown here is derived from an EMBL/GenBank/DDBJ whole genome shotgun (WGS) entry which is preliminary data.</text>
</comment>